<dbReference type="InterPro" id="IPR005538">
    <property type="entry name" value="LrgA/CidA"/>
</dbReference>
<dbReference type="OrthoDB" id="385012at2"/>
<feature type="transmembrane region" description="Helical" evidence="6">
    <location>
        <begin position="82"/>
        <end position="102"/>
    </location>
</feature>
<keyword evidence="4 6" id="KW-1133">Transmembrane helix</keyword>
<evidence type="ECO:0008006" key="9">
    <source>
        <dbReference type="Google" id="ProtNLM"/>
    </source>
</evidence>
<proteinExistence type="predicted"/>
<keyword evidence="2" id="KW-1003">Cell membrane</keyword>
<evidence type="ECO:0000256" key="4">
    <source>
        <dbReference type="ARBA" id="ARBA00022989"/>
    </source>
</evidence>
<protein>
    <recommendedName>
        <fullName evidence="9">CidA/LrgA family protein</fullName>
    </recommendedName>
</protein>
<dbReference type="Proteomes" id="UP000233248">
    <property type="component" value="Unassembled WGS sequence"/>
</dbReference>
<evidence type="ECO:0000256" key="3">
    <source>
        <dbReference type="ARBA" id="ARBA00022692"/>
    </source>
</evidence>
<evidence type="ECO:0000256" key="5">
    <source>
        <dbReference type="ARBA" id="ARBA00023136"/>
    </source>
</evidence>
<reference evidence="7 8" key="1">
    <citation type="submission" date="2017-09" db="EMBL/GenBank/DDBJ databases">
        <title>Genomics of the genus Arcobacter.</title>
        <authorList>
            <person name="Perez-Cataluna A."/>
            <person name="Figueras M.J."/>
            <person name="Salas-Masso N."/>
        </authorList>
    </citation>
    <scope>NUCLEOTIDE SEQUENCE [LARGE SCALE GENOMIC DNA]</scope>
    <source>
        <strain evidence="7 8">DSM 18005</strain>
    </source>
</reference>
<feature type="transmembrane region" description="Helical" evidence="6">
    <location>
        <begin position="25"/>
        <end position="42"/>
    </location>
</feature>
<keyword evidence="3 6" id="KW-0812">Transmembrane</keyword>
<dbReference type="EMBL" id="NXIF01000008">
    <property type="protein sequence ID" value="PKI81801.1"/>
    <property type="molecule type" value="Genomic_DNA"/>
</dbReference>
<dbReference type="GO" id="GO:0005886">
    <property type="term" value="C:plasma membrane"/>
    <property type="evidence" value="ECO:0007669"/>
    <property type="project" value="UniProtKB-SubCell"/>
</dbReference>
<keyword evidence="5 6" id="KW-0472">Membrane</keyword>
<sequence length="117" mass="13258">MLKGIIVLLLFQFLGECITKLFSLLVPGPVIGMILLLLFLMIRKSSFKSLDNAVFIHLRYLPMLFIPAAMGIITQVDILQKEFWAILISLVFGTIIALFVSAKLMDILTERRGKNEF</sequence>
<gene>
    <name evidence="7" type="ORF">CP960_02705</name>
</gene>
<evidence type="ECO:0000256" key="2">
    <source>
        <dbReference type="ARBA" id="ARBA00022475"/>
    </source>
</evidence>
<keyword evidence="8" id="KW-1185">Reference proteome</keyword>
<dbReference type="Pfam" id="PF03788">
    <property type="entry name" value="LrgA"/>
    <property type="match status" value="1"/>
</dbReference>
<evidence type="ECO:0000256" key="1">
    <source>
        <dbReference type="ARBA" id="ARBA00004651"/>
    </source>
</evidence>
<dbReference type="AlphaFoldDB" id="A0A2N1J5G6"/>
<dbReference type="PANTHER" id="PTHR33931">
    <property type="entry name" value="HOLIN-LIKE PROTEIN CIDA-RELATED"/>
    <property type="match status" value="1"/>
</dbReference>
<evidence type="ECO:0000313" key="7">
    <source>
        <dbReference type="EMBL" id="PKI81801.1"/>
    </source>
</evidence>
<evidence type="ECO:0000256" key="6">
    <source>
        <dbReference type="SAM" id="Phobius"/>
    </source>
</evidence>
<evidence type="ECO:0000313" key="8">
    <source>
        <dbReference type="Proteomes" id="UP000233248"/>
    </source>
</evidence>
<comment type="caution">
    <text evidence="7">The sequence shown here is derived from an EMBL/GenBank/DDBJ whole genome shotgun (WGS) entry which is preliminary data.</text>
</comment>
<dbReference type="PANTHER" id="PTHR33931:SF2">
    <property type="entry name" value="HOLIN-LIKE PROTEIN CIDA"/>
    <property type="match status" value="1"/>
</dbReference>
<organism evidence="7 8">
    <name type="scientific">Malaciobacter halophilus</name>
    <dbReference type="NCBI Taxonomy" id="197482"/>
    <lineage>
        <taxon>Bacteria</taxon>
        <taxon>Pseudomonadati</taxon>
        <taxon>Campylobacterota</taxon>
        <taxon>Epsilonproteobacteria</taxon>
        <taxon>Campylobacterales</taxon>
        <taxon>Arcobacteraceae</taxon>
        <taxon>Malaciobacter</taxon>
    </lineage>
</organism>
<comment type="subcellular location">
    <subcellularLocation>
        <location evidence="1">Cell membrane</location>
        <topology evidence="1">Multi-pass membrane protein</topology>
    </subcellularLocation>
</comment>
<name>A0A2N1J5G6_9BACT</name>
<dbReference type="KEGG" id="ahs:AHALO_2452"/>
<feature type="transmembrane region" description="Helical" evidence="6">
    <location>
        <begin position="54"/>
        <end position="76"/>
    </location>
</feature>
<dbReference type="RefSeq" id="WP_101183697.1">
    <property type="nucleotide sequence ID" value="NZ_CP031218.1"/>
</dbReference>
<accession>A0A2N1J5G6</accession>